<reference evidence="2" key="1">
    <citation type="submission" date="2008-12" db="EMBL/GenBank/DDBJ databases">
        <title>Annotation of the Yersinia mollaretii ATCC 43969 genome.</title>
        <authorList>
            <person name="Read T.D."/>
            <person name="Akmal A."/>
            <person name="Bishop-Lilly K."/>
            <person name="Chen P.E."/>
            <person name="Cook C."/>
            <person name="Kiley M.P."/>
            <person name="Lentz S."/>
            <person name="Mateczun A."/>
            <person name="Nagarajan N."/>
            <person name="Nolan N."/>
            <person name="Osborne B.I."/>
            <person name="Pop M."/>
            <person name="Sozhamannan S."/>
            <person name="Stewart A.C."/>
            <person name="Sulakvelidze A."/>
            <person name="Thomason B."/>
            <person name="Willner K."/>
            <person name="Zwick M.E."/>
        </authorList>
    </citation>
    <scope>NUCLEOTIDE SEQUENCE [LARGE SCALE GENOMIC DNA]</scope>
    <source>
        <strain evidence="2">ATCC 43969</strain>
    </source>
</reference>
<sequence>MCISLAYKLSCFSPVTDSVSLVVIIILISLIGIYHVREAIKFESVYRRR</sequence>
<keyword evidence="1" id="KW-0472">Membrane</keyword>
<accession>A0ABM9YBG3</accession>
<feature type="transmembrane region" description="Helical" evidence="1">
    <location>
        <begin position="20"/>
        <end position="40"/>
    </location>
</feature>
<dbReference type="Proteomes" id="UP000003027">
    <property type="component" value="Unassembled WGS sequence"/>
</dbReference>
<name>A0ABM9YBG3_YERMW</name>
<gene>
    <name evidence="2" type="ORF">ymoll0001_33940</name>
</gene>
<evidence type="ECO:0000256" key="1">
    <source>
        <dbReference type="SAM" id="Phobius"/>
    </source>
</evidence>
<proteinExistence type="predicted"/>
<evidence type="ECO:0000313" key="2">
    <source>
        <dbReference type="EMBL" id="EEQ11052.1"/>
    </source>
</evidence>
<keyword evidence="1" id="KW-0812">Transmembrane</keyword>
<keyword evidence="3" id="KW-1185">Reference proteome</keyword>
<dbReference type="EMBL" id="AALD02000012">
    <property type="protein sequence ID" value="EEQ11052.1"/>
    <property type="molecule type" value="Genomic_DNA"/>
</dbReference>
<organism evidence="2 3">
    <name type="scientific">Yersinia mollaretii (strain ATCC 43969 / DSM 18520 / CIP 103324 / CNY 7263 / WAIP 204)</name>
    <dbReference type="NCBI Taxonomy" id="349967"/>
    <lineage>
        <taxon>Bacteria</taxon>
        <taxon>Pseudomonadati</taxon>
        <taxon>Pseudomonadota</taxon>
        <taxon>Gammaproteobacteria</taxon>
        <taxon>Enterobacterales</taxon>
        <taxon>Yersiniaceae</taxon>
        <taxon>Yersinia</taxon>
    </lineage>
</organism>
<protein>
    <submittedName>
        <fullName evidence="2">Uncharacterized protein</fullName>
    </submittedName>
</protein>
<evidence type="ECO:0000313" key="3">
    <source>
        <dbReference type="Proteomes" id="UP000003027"/>
    </source>
</evidence>
<comment type="caution">
    <text evidence="2">The sequence shown here is derived from an EMBL/GenBank/DDBJ whole genome shotgun (WGS) entry which is preliminary data.</text>
</comment>
<keyword evidence="1" id="KW-1133">Transmembrane helix</keyword>